<protein>
    <recommendedName>
        <fullName evidence="8">Fibrinogen C-terminal domain-containing protein</fullName>
    </recommendedName>
</protein>
<dbReference type="SMART" id="SM00186">
    <property type="entry name" value="FBG"/>
    <property type="match status" value="1"/>
</dbReference>
<keyword evidence="3" id="KW-0732">Signal</keyword>
<dbReference type="SMART" id="SM00181">
    <property type="entry name" value="EGF"/>
    <property type="match status" value="2"/>
</dbReference>
<evidence type="ECO:0000313" key="7">
    <source>
        <dbReference type="Proteomes" id="UP001209878"/>
    </source>
</evidence>
<keyword evidence="2" id="KW-0245">EGF-like domain</keyword>
<feature type="domain" description="EGF-like" evidence="4">
    <location>
        <begin position="278"/>
        <end position="308"/>
    </location>
</feature>
<dbReference type="InterPro" id="IPR014716">
    <property type="entry name" value="Fibrinogen_a/b/g_C_1"/>
</dbReference>
<comment type="caution">
    <text evidence="6">The sequence shown here is derived from an EMBL/GenBank/DDBJ whole genome shotgun (WGS) entry which is preliminary data.</text>
</comment>
<keyword evidence="7" id="KW-1185">Reference proteome</keyword>
<dbReference type="InterPro" id="IPR001881">
    <property type="entry name" value="EGF-like_Ca-bd_dom"/>
</dbReference>
<evidence type="ECO:0000256" key="2">
    <source>
        <dbReference type="PROSITE-ProRule" id="PRU00076"/>
    </source>
</evidence>
<dbReference type="PROSITE" id="PS50026">
    <property type="entry name" value="EGF_3"/>
    <property type="match status" value="2"/>
</dbReference>
<evidence type="ECO:0000256" key="3">
    <source>
        <dbReference type="SAM" id="SignalP"/>
    </source>
</evidence>
<feature type="domain" description="EGF-like" evidence="4">
    <location>
        <begin position="237"/>
        <end position="273"/>
    </location>
</feature>
<dbReference type="InterPro" id="IPR002181">
    <property type="entry name" value="Fibrinogen_a/b/g_C_dom"/>
</dbReference>
<dbReference type="InterPro" id="IPR036056">
    <property type="entry name" value="Fibrinogen-like_C"/>
</dbReference>
<dbReference type="CDD" id="cd00054">
    <property type="entry name" value="EGF_CA"/>
    <property type="match status" value="1"/>
</dbReference>
<evidence type="ECO:0000259" key="4">
    <source>
        <dbReference type="PROSITE" id="PS50026"/>
    </source>
</evidence>
<dbReference type="GO" id="GO:0005615">
    <property type="term" value="C:extracellular space"/>
    <property type="evidence" value="ECO:0007669"/>
    <property type="project" value="TreeGrafter"/>
</dbReference>
<dbReference type="EMBL" id="JAODUO010002281">
    <property type="protein sequence ID" value="KAK2153592.1"/>
    <property type="molecule type" value="Genomic_DNA"/>
</dbReference>
<dbReference type="SUPFAM" id="SSF56496">
    <property type="entry name" value="Fibrinogen C-terminal domain-like"/>
    <property type="match status" value="1"/>
</dbReference>
<comment type="caution">
    <text evidence="2">Lacks conserved residue(s) required for the propagation of feature annotation.</text>
</comment>
<gene>
    <name evidence="6" type="ORF">NP493_2285g00005</name>
</gene>
<evidence type="ECO:0000313" key="6">
    <source>
        <dbReference type="EMBL" id="KAK2153592.1"/>
    </source>
</evidence>
<feature type="disulfide bond" evidence="2">
    <location>
        <begin position="241"/>
        <end position="251"/>
    </location>
</feature>
<feature type="signal peptide" evidence="3">
    <location>
        <begin position="1"/>
        <end position="23"/>
    </location>
</feature>
<dbReference type="Gene3D" id="2.10.25.10">
    <property type="entry name" value="Laminin"/>
    <property type="match status" value="2"/>
</dbReference>
<sequence>MVTAARCCAWCLLARLLRTLAVAPPCGPVDCADIIRCWGLHTSVQKVFAPTPVTLRCDFKSDGGGWTILQQRRDYSVDFYRKWAEYKRGFGTDDTFWLGLDNLYRLTRNHESKLRVEVTFGRFRTTLYAEYDGVTFGNEAAFYALNYSVYNRRSRLEDGLSNHTGPFCCSDSPASEQCRRLAMYGRTGWWFGQSRSFGSDLNAVLHGSVQRQSVYWVGVRDISFTQIKFRPSRFGLVAADCDKSCPNGGTCLGAANGTFHCRCALGYTGRRCESTNMPALPCFCFHDGTCLADGSCSCPAGYTGSKCNVKITSDVTATPSPGSGVVPPNGTRVERDYTYRTTPLSAHDIASSIGYPGCVR</sequence>
<evidence type="ECO:0008006" key="8">
    <source>
        <dbReference type="Google" id="ProtNLM"/>
    </source>
</evidence>
<evidence type="ECO:0000259" key="5">
    <source>
        <dbReference type="PROSITE" id="PS51406"/>
    </source>
</evidence>
<dbReference type="PROSITE" id="PS00022">
    <property type="entry name" value="EGF_1"/>
    <property type="match status" value="2"/>
</dbReference>
<dbReference type="SUPFAM" id="SSF57196">
    <property type="entry name" value="EGF/Laminin"/>
    <property type="match status" value="2"/>
</dbReference>
<dbReference type="InterPro" id="IPR050373">
    <property type="entry name" value="Fibrinogen_C-term_domain"/>
</dbReference>
<dbReference type="Proteomes" id="UP001209878">
    <property type="component" value="Unassembled WGS sequence"/>
</dbReference>
<dbReference type="PANTHER" id="PTHR19143">
    <property type="entry name" value="FIBRINOGEN/TENASCIN/ANGIOPOEITIN"/>
    <property type="match status" value="1"/>
</dbReference>
<keyword evidence="1 2" id="KW-1015">Disulfide bond</keyword>
<dbReference type="Pfam" id="PF00147">
    <property type="entry name" value="Fibrinogen_C"/>
    <property type="match status" value="1"/>
</dbReference>
<accession>A0AAD9N1E2</accession>
<proteinExistence type="predicted"/>
<dbReference type="GO" id="GO:0005509">
    <property type="term" value="F:calcium ion binding"/>
    <property type="evidence" value="ECO:0007669"/>
    <property type="project" value="InterPro"/>
</dbReference>
<dbReference type="PROSITE" id="PS01186">
    <property type="entry name" value="EGF_2"/>
    <property type="match status" value="2"/>
</dbReference>
<dbReference type="InterPro" id="IPR000742">
    <property type="entry name" value="EGF"/>
</dbReference>
<organism evidence="6 7">
    <name type="scientific">Ridgeia piscesae</name>
    <name type="common">Tubeworm</name>
    <dbReference type="NCBI Taxonomy" id="27915"/>
    <lineage>
        <taxon>Eukaryota</taxon>
        <taxon>Metazoa</taxon>
        <taxon>Spiralia</taxon>
        <taxon>Lophotrochozoa</taxon>
        <taxon>Annelida</taxon>
        <taxon>Polychaeta</taxon>
        <taxon>Sedentaria</taxon>
        <taxon>Canalipalpata</taxon>
        <taxon>Sabellida</taxon>
        <taxon>Siboglinidae</taxon>
        <taxon>Ridgeia</taxon>
    </lineage>
</organism>
<feature type="disulfide bond" evidence="2">
    <location>
        <begin position="263"/>
        <end position="272"/>
    </location>
</feature>
<dbReference type="AlphaFoldDB" id="A0AAD9N1E2"/>
<dbReference type="Gene3D" id="3.90.215.10">
    <property type="entry name" value="Gamma Fibrinogen, chain A, domain 1"/>
    <property type="match status" value="1"/>
</dbReference>
<feature type="chain" id="PRO_5042261492" description="Fibrinogen C-terminal domain-containing protein" evidence="3">
    <location>
        <begin position="24"/>
        <end position="360"/>
    </location>
</feature>
<dbReference type="SMART" id="SM00179">
    <property type="entry name" value="EGF_CA"/>
    <property type="match status" value="1"/>
</dbReference>
<dbReference type="PROSITE" id="PS51406">
    <property type="entry name" value="FIBRINOGEN_C_2"/>
    <property type="match status" value="1"/>
</dbReference>
<feature type="domain" description="Fibrinogen C-terminal" evidence="5">
    <location>
        <begin position="22"/>
        <end position="191"/>
    </location>
</feature>
<name>A0AAD9N1E2_RIDPI</name>
<evidence type="ECO:0000256" key="1">
    <source>
        <dbReference type="ARBA" id="ARBA00023157"/>
    </source>
</evidence>
<feature type="disulfide bond" evidence="2">
    <location>
        <begin position="298"/>
        <end position="307"/>
    </location>
</feature>
<reference evidence="6" key="1">
    <citation type="journal article" date="2023" name="Mol. Biol. Evol.">
        <title>Third-Generation Sequencing Reveals the Adaptive Role of the Epigenome in Three Deep-Sea Polychaetes.</title>
        <authorList>
            <person name="Perez M."/>
            <person name="Aroh O."/>
            <person name="Sun Y."/>
            <person name="Lan Y."/>
            <person name="Juniper S.K."/>
            <person name="Young C.R."/>
            <person name="Angers B."/>
            <person name="Qian P.Y."/>
        </authorList>
    </citation>
    <scope>NUCLEOTIDE SEQUENCE</scope>
    <source>
        <strain evidence="6">R07B-5</strain>
    </source>
</reference>